<dbReference type="EnsemblPlants" id="Ma03_t32790.1">
    <property type="protein sequence ID" value="Ma03_p32790.1"/>
    <property type="gene ID" value="Ma03_g32790"/>
</dbReference>
<dbReference type="AlphaFoldDB" id="A0A804IIX7"/>
<evidence type="ECO:0000313" key="3">
    <source>
        <dbReference type="Proteomes" id="UP000012960"/>
    </source>
</evidence>
<name>A0A804IIX7_MUSAM</name>
<keyword evidence="3" id="KW-1185">Reference proteome</keyword>
<reference evidence="1" key="1">
    <citation type="submission" date="2021-03" db="EMBL/GenBank/DDBJ databases">
        <authorList>
            <consortium name="Genoscope - CEA"/>
            <person name="William W."/>
        </authorList>
    </citation>
    <scope>NUCLEOTIDE SEQUENCE</scope>
    <source>
        <strain evidence="1">Doubled-haploid Pahang</strain>
    </source>
</reference>
<dbReference type="InParanoid" id="A0A804IIX7"/>
<accession>A0A804IIX7</accession>
<evidence type="ECO:0000313" key="1">
    <source>
        <dbReference type="EMBL" id="CAG1851969.1"/>
    </source>
</evidence>
<dbReference type="Proteomes" id="UP000012960">
    <property type="component" value="Unplaced"/>
</dbReference>
<organism evidence="2 3">
    <name type="scientific">Musa acuminata subsp. malaccensis</name>
    <name type="common">Wild banana</name>
    <name type="synonym">Musa malaccensis</name>
    <dbReference type="NCBI Taxonomy" id="214687"/>
    <lineage>
        <taxon>Eukaryota</taxon>
        <taxon>Viridiplantae</taxon>
        <taxon>Streptophyta</taxon>
        <taxon>Embryophyta</taxon>
        <taxon>Tracheophyta</taxon>
        <taxon>Spermatophyta</taxon>
        <taxon>Magnoliopsida</taxon>
        <taxon>Liliopsida</taxon>
        <taxon>Zingiberales</taxon>
        <taxon>Musaceae</taxon>
        <taxon>Musa</taxon>
    </lineage>
</organism>
<sequence>MVKFLKPNKAVIVLQGRFAGLRRRHAGSGLWALLGGRHRQVPEEGDP</sequence>
<protein>
    <submittedName>
        <fullName evidence="1">(wild Malaysian banana) hypothetical protein</fullName>
    </submittedName>
</protein>
<dbReference type="Gramene" id="Ma03_t32790.1">
    <property type="protein sequence ID" value="Ma03_p32790.1"/>
    <property type="gene ID" value="Ma03_g32790"/>
</dbReference>
<dbReference type="EMBL" id="HG996468">
    <property type="protein sequence ID" value="CAG1851969.1"/>
    <property type="molecule type" value="Genomic_DNA"/>
</dbReference>
<gene>
    <name evidence="1" type="ORF">GSMUA_185970.1</name>
</gene>
<reference evidence="2" key="2">
    <citation type="submission" date="2021-05" db="UniProtKB">
        <authorList>
            <consortium name="EnsemblPlants"/>
        </authorList>
    </citation>
    <scope>IDENTIFICATION</scope>
    <source>
        <strain evidence="2">subsp. malaccensis</strain>
    </source>
</reference>
<evidence type="ECO:0000313" key="2">
    <source>
        <dbReference type="EnsemblPlants" id="Ma03_p32790.1"/>
    </source>
</evidence>
<proteinExistence type="predicted"/>